<dbReference type="OMA" id="QIMDNHP"/>
<evidence type="ECO:0000256" key="3">
    <source>
        <dbReference type="SAM" id="Phobius"/>
    </source>
</evidence>
<keyword evidence="3" id="KW-0472">Membrane</keyword>
<dbReference type="Proteomes" id="UP000028524">
    <property type="component" value="Unassembled WGS sequence"/>
</dbReference>
<dbReference type="STRING" id="1283841.A0A084QBR0"/>
<dbReference type="SUPFAM" id="SSF69989">
    <property type="entry name" value="C-terminal domain of PLC-beta"/>
    <property type="match status" value="1"/>
</dbReference>
<feature type="region of interest" description="Disordered" evidence="2">
    <location>
        <begin position="9"/>
        <end position="41"/>
    </location>
</feature>
<dbReference type="EMBL" id="KL660856">
    <property type="protein sequence ID" value="KFA61395.1"/>
    <property type="molecule type" value="Genomic_DNA"/>
</dbReference>
<keyword evidence="3" id="KW-1133">Transmembrane helix</keyword>
<protein>
    <submittedName>
        <fullName evidence="4">Uncharacterized protein</fullName>
    </submittedName>
</protein>
<evidence type="ECO:0000313" key="5">
    <source>
        <dbReference type="Proteomes" id="UP000028524"/>
    </source>
</evidence>
<evidence type="ECO:0000313" key="4">
    <source>
        <dbReference type="EMBL" id="KFA61395.1"/>
    </source>
</evidence>
<keyword evidence="3" id="KW-0812">Transmembrane</keyword>
<dbReference type="HOGENOM" id="CLU_033245_0_0_1"/>
<sequence length="408" mass="44863">MMPTRCAVRTALPQAARSTRTTAARQARFQSSSSSSASGGSSSHVAAGVAGGFAAATVMYGIYLVTPAGKMHRTINKGALEASKKYDEAVKKLQANTPEPSQAIDYLKQFSYTYVAWIPGGRQYVDAVFKDIETLREDHGEEVNKIVSDTYKQFQDLSKSGLSMETATKAYDVLAEFSNKVADLASDAFTDLLDNHPQVKDKFGGSVDQLKQMADQYGPEAKQQVDETWKKAKDIMAGGFTAANIDKARKLVEENVEKLKKFGDEAWKKGLEQAKPYLDKSPKVRELIEKNADALKQGNTKELFEKAKSAVDSSNLGDLEEYVNKAVEQAKSKGSKMSGGLGLEQYFDLIPSGSEILSKMQQLREVAEQHKGEAENLLKETMEEVKKVLEKKSEKAEEIAEKAKKEAK</sequence>
<feature type="coiled-coil region" evidence="1">
    <location>
        <begin position="360"/>
        <end position="406"/>
    </location>
</feature>
<proteinExistence type="predicted"/>
<feature type="compositionally biased region" description="Low complexity" evidence="2">
    <location>
        <begin position="14"/>
        <end position="41"/>
    </location>
</feature>
<dbReference type="AlphaFoldDB" id="A0A084QBR0"/>
<reference evidence="4 5" key="1">
    <citation type="journal article" date="2014" name="BMC Genomics">
        <title>Comparative genome sequencing reveals chemotype-specific gene clusters in the toxigenic black mold Stachybotrys.</title>
        <authorList>
            <person name="Semeiks J."/>
            <person name="Borek D."/>
            <person name="Otwinowski Z."/>
            <person name="Grishin N.V."/>
        </authorList>
    </citation>
    <scope>NUCLEOTIDE SEQUENCE [LARGE SCALE GENOMIC DNA]</scope>
    <source>
        <strain evidence="4 5">IBT 40285</strain>
    </source>
</reference>
<evidence type="ECO:0000256" key="2">
    <source>
        <dbReference type="SAM" id="MobiDB-lite"/>
    </source>
</evidence>
<accession>A0A084QBR0</accession>
<dbReference type="OrthoDB" id="3883941at2759"/>
<evidence type="ECO:0000256" key="1">
    <source>
        <dbReference type="SAM" id="Coils"/>
    </source>
</evidence>
<organism evidence="4 5">
    <name type="scientific">Stachybotrys chlorohalonatus (strain IBT 40285)</name>
    <dbReference type="NCBI Taxonomy" id="1283841"/>
    <lineage>
        <taxon>Eukaryota</taxon>
        <taxon>Fungi</taxon>
        <taxon>Dikarya</taxon>
        <taxon>Ascomycota</taxon>
        <taxon>Pezizomycotina</taxon>
        <taxon>Sordariomycetes</taxon>
        <taxon>Hypocreomycetidae</taxon>
        <taxon>Hypocreales</taxon>
        <taxon>Stachybotryaceae</taxon>
        <taxon>Stachybotrys</taxon>
    </lineage>
</organism>
<dbReference type="InParanoid" id="A0A084QBR0"/>
<name>A0A084QBR0_STAC4</name>
<keyword evidence="5" id="KW-1185">Reference proteome</keyword>
<feature type="transmembrane region" description="Helical" evidence="3">
    <location>
        <begin position="45"/>
        <end position="65"/>
    </location>
</feature>
<keyword evidence="1" id="KW-0175">Coiled coil</keyword>
<gene>
    <name evidence="4" type="ORF">S40285_03586</name>
</gene>